<proteinExistence type="predicted"/>
<evidence type="ECO:0000256" key="1">
    <source>
        <dbReference type="SAM" id="MobiDB-lite"/>
    </source>
</evidence>
<organism evidence="2">
    <name type="scientific">viral metagenome</name>
    <dbReference type="NCBI Taxonomy" id="1070528"/>
    <lineage>
        <taxon>unclassified sequences</taxon>
        <taxon>metagenomes</taxon>
        <taxon>organismal metagenomes</taxon>
    </lineage>
</organism>
<evidence type="ECO:0000313" key="2">
    <source>
        <dbReference type="EMBL" id="QJA87413.1"/>
    </source>
</evidence>
<gene>
    <name evidence="2" type="ORF">MM415B02998_0004</name>
</gene>
<dbReference type="AlphaFoldDB" id="A0A6M3KYW4"/>
<dbReference type="InterPro" id="IPR032427">
    <property type="entry name" value="P22_portal"/>
</dbReference>
<dbReference type="EMBL" id="MT142704">
    <property type="protein sequence ID" value="QJA87413.1"/>
    <property type="molecule type" value="Genomic_DNA"/>
</dbReference>
<accession>A0A6M3KYW4</accession>
<dbReference type="Pfam" id="PF16510">
    <property type="entry name" value="P22_portal"/>
    <property type="match status" value="1"/>
</dbReference>
<feature type="region of interest" description="Disordered" evidence="1">
    <location>
        <begin position="563"/>
        <end position="583"/>
    </location>
</feature>
<name>A0A6M3KYW4_9ZZZZ</name>
<reference evidence="2" key="1">
    <citation type="submission" date="2020-03" db="EMBL/GenBank/DDBJ databases">
        <title>The deep terrestrial virosphere.</title>
        <authorList>
            <person name="Holmfeldt K."/>
            <person name="Nilsson E."/>
            <person name="Simone D."/>
            <person name="Lopez-Fernandez M."/>
            <person name="Wu X."/>
            <person name="de Brujin I."/>
            <person name="Lundin D."/>
            <person name="Andersson A."/>
            <person name="Bertilsson S."/>
            <person name="Dopson M."/>
        </authorList>
    </citation>
    <scope>NUCLEOTIDE SEQUENCE</scope>
    <source>
        <strain evidence="2">MM415B02998</strain>
    </source>
</reference>
<protein>
    <submittedName>
        <fullName evidence="2">Putative head tail connector protein</fullName>
    </submittedName>
</protein>
<sequence length="583" mass="66497">MADDPRVKIWEDRIIRSKKIRKAALKEAKQYIDFYEGNQWGSKKTTLSEKPVINLLYAHVKLQVPILYFQNPRWYCRPSGPMAGIEQVVQNAQLAEYLLNYYTKENMGITLKRQIRLAILDAFFSFGTIKVGYVADFEANPNFGKNNVLGEDEQGNPIFEVDTETGNIITDTVEDIVVNEQFYARRISPTVMLFDTEAENYFEDGRYVIQEIVKPTEDIKSSPLYENTEDLEPSYSIKPGIDEVSSKPDDYSELIDDLKRNTIYEIYDLEHDKLLVTADGHTKFLRDEPMPDGIDRLPFEFLRFNEVPDRIYPMSDFKPGKSLQEEINMGRGMIMTHAKRYGRKYGYDDSTFGGNAEEEMEKFKDPEDGGMFKLIDAGRPPTVIQDATLDPAVYANFSQSLVDFREVMGSTENDRGVVERRKTATEAGFLARASGVRKEDRKTLVEDFAGGVGNKLLQSMQANLTAEHAVEILGPAGKVWQGISKEQIAGQFTTGVEVGSSTQHLPEHERAELVQALQMIAQFPPELVMTKFNFDGLLEKLHMYFPLLEKADLINSPEQQQKMQQWLTQMKQQQGQGQRQGQK</sequence>